<evidence type="ECO:0000313" key="1">
    <source>
        <dbReference type="EMBL" id="KAI2387200.1"/>
    </source>
</evidence>
<reference evidence="1" key="1">
    <citation type="journal article" date="2022" name="bioRxiv">
        <title>Population genetic analysis of Ophidiomyces ophidiicola, the causative agent of snake fungal disease, indicates recent introductions to the USA.</title>
        <authorList>
            <person name="Ladner J.T."/>
            <person name="Palmer J.M."/>
            <person name="Ettinger C.L."/>
            <person name="Stajich J.E."/>
            <person name="Farrell T.M."/>
            <person name="Glorioso B.M."/>
            <person name="Lawson B."/>
            <person name="Price S.J."/>
            <person name="Stengle A.G."/>
            <person name="Grear D.A."/>
            <person name="Lorch J.M."/>
        </authorList>
    </citation>
    <scope>NUCLEOTIDE SEQUENCE</scope>
    <source>
        <strain evidence="1">NWHC 24266-5</strain>
    </source>
</reference>
<dbReference type="EMBL" id="JALBCA010000041">
    <property type="protein sequence ID" value="KAI2387200.1"/>
    <property type="molecule type" value="Genomic_DNA"/>
</dbReference>
<sequence>MFARFFTSRICTRCFLRRRNLFTTATPHEQTGPLDSAHVQLTNRGLISLTGADSTAFLQGLITQNVIASKNRASLTTPFYAGFLNAQGRVLHDVFIYPNHDSESGLEYLIEVDREQVSNLLKHFKKHKLRSKLKFRSLEEEEKTIWAAWDNIGNLQTQRRLDPTKGVISCVDKRAPAFGYRVLSPSSDLRSVKDTLPGQEAPLSSYVLRRILHGIPEGQNEILRESSLPMDSNMDIMGGIDFHKGCYLGQELTIRTHHRGVIRKRILPVQLYRIDDTRPPPVHSHLPTHLPDTNVSLPPAGANITKLSASGRGRSAGKFISGIGNVGLSICRLETMTDISLTGESSQYDPDEEYNISWEADPSEGILEAGQVKVKAFAPPWVREYILNGGVRQRTTRDDVQRARDMVEKMEEYQQ</sequence>
<comment type="caution">
    <text evidence="1">The sequence shown here is derived from an EMBL/GenBank/DDBJ whole genome shotgun (WGS) entry which is preliminary data.</text>
</comment>
<organism evidence="1">
    <name type="scientific">Ophidiomyces ophidiicola</name>
    <dbReference type="NCBI Taxonomy" id="1387563"/>
    <lineage>
        <taxon>Eukaryota</taxon>
        <taxon>Fungi</taxon>
        <taxon>Dikarya</taxon>
        <taxon>Ascomycota</taxon>
        <taxon>Pezizomycotina</taxon>
        <taxon>Eurotiomycetes</taxon>
        <taxon>Eurotiomycetidae</taxon>
        <taxon>Onygenales</taxon>
        <taxon>Onygenaceae</taxon>
        <taxon>Ophidiomyces</taxon>
    </lineage>
</organism>
<name>A0ACB8UXT6_9EURO</name>
<protein>
    <submittedName>
        <fullName evidence="1">Ccr4 associated factor</fullName>
    </submittedName>
</protein>
<accession>A0ACB8UXT6</accession>
<gene>
    <name evidence="1" type="primary">CAF17</name>
    <name evidence="1" type="ORF">LOY88_003222</name>
</gene>
<proteinExistence type="predicted"/>